<sequence>MRSELKSFTIIAVFILLSMSFEHNRACRLLNGEFEETWLKTGNLMLSSLQKGLVRPPGNGCCNTGGCGNPCVGSRKVVGRLHSGGAPPPPSLTPIPTSTDQ</sequence>
<protein>
    <submittedName>
        <fullName evidence="3">Uncharacterized protein</fullName>
    </submittedName>
</protein>
<keyword evidence="4" id="KW-1185">Reference proteome</keyword>
<evidence type="ECO:0000256" key="2">
    <source>
        <dbReference type="SAM" id="SignalP"/>
    </source>
</evidence>
<organism evidence="3 4">
    <name type="scientific">Lactuca saligna</name>
    <name type="common">Willowleaf lettuce</name>
    <dbReference type="NCBI Taxonomy" id="75948"/>
    <lineage>
        <taxon>Eukaryota</taxon>
        <taxon>Viridiplantae</taxon>
        <taxon>Streptophyta</taxon>
        <taxon>Embryophyta</taxon>
        <taxon>Tracheophyta</taxon>
        <taxon>Spermatophyta</taxon>
        <taxon>Magnoliopsida</taxon>
        <taxon>eudicotyledons</taxon>
        <taxon>Gunneridae</taxon>
        <taxon>Pentapetalae</taxon>
        <taxon>asterids</taxon>
        <taxon>campanulids</taxon>
        <taxon>Asterales</taxon>
        <taxon>Asteraceae</taxon>
        <taxon>Cichorioideae</taxon>
        <taxon>Cichorieae</taxon>
        <taxon>Lactucinae</taxon>
        <taxon>Lactuca</taxon>
    </lineage>
</organism>
<evidence type="ECO:0000313" key="4">
    <source>
        <dbReference type="Proteomes" id="UP001177003"/>
    </source>
</evidence>
<accession>A0AA35Z9Y5</accession>
<proteinExistence type="predicted"/>
<gene>
    <name evidence="3" type="ORF">LSALG_LOCUS27780</name>
</gene>
<evidence type="ECO:0000256" key="1">
    <source>
        <dbReference type="SAM" id="MobiDB-lite"/>
    </source>
</evidence>
<keyword evidence="2" id="KW-0732">Signal</keyword>
<feature type="chain" id="PRO_5041424435" evidence="2">
    <location>
        <begin position="27"/>
        <end position="101"/>
    </location>
</feature>
<name>A0AA35Z9Y5_LACSI</name>
<reference evidence="3" key="1">
    <citation type="submission" date="2023-04" db="EMBL/GenBank/DDBJ databases">
        <authorList>
            <person name="Vijverberg K."/>
            <person name="Xiong W."/>
            <person name="Schranz E."/>
        </authorList>
    </citation>
    <scope>NUCLEOTIDE SEQUENCE</scope>
</reference>
<dbReference type="AlphaFoldDB" id="A0AA35Z9Y5"/>
<dbReference type="PANTHER" id="PTHR33592">
    <property type="entry name" value="TRANSMEMBRANE PROTEIN"/>
    <property type="match status" value="1"/>
</dbReference>
<dbReference type="PANTHER" id="PTHR33592:SF3">
    <property type="entry name" value="TRANSMEMBRANE PROTEIN"/>
    <property type="match status" value="1"/>
</dbReference>
<evidence type="ECO:0000313" key="3">
    <source>
        <dbReference type="EMBL" id="CAI9288481.1"/>
    </source>
</evidence>
<dbReference type="Proteomes" id="UP001177003">
    <property type="component" value="Chromosome 5"/>
</dbReference>
<feature type="signal peptide" evidence="2">
    <location>
        <begin position="1"/>
        <end position="26"/>
    </location>
</feature>
<dbReference type="EMBL" id="OX465081">
    <property type="protein sequence ID" value="CAI9288481.1"/>
    <property type="molecule type" value="Genomic_DNA"/>
</dbReference>
<feature type="region of interest" description="Disordered" evidence="1">
    <location>
        <begin position="80"/>
        <end position="101"/>
    </location>
</feature>